<dbReference type="EMBL" id="CM000883">
    <property type="protein sequence ID" value="PNT63828.1"/>
    <property type="molecule type" value="Genomic_DNA"/>
</dbReference>
<name>A0A2K2CP64_BRADI</name>
<evidence type="ECO:0000256" key="1">
    <source>
        <dbReference type="SAM" id="Phobius"/>
    </source>
</evidence>
<evidence type="ECO:0000313" key="4">
    <source>
        <dbReference type="Proteomes" id="UP000008810"/>
    </source>
</evidence>
<accession>A0A2K2CP64</accession>
<keyword evidence="4" id="KW-1185">Reference proteome</keyword>
<dbReference type="EnsemblPlants" id="PNT63828">
    <property type="protein sequence ID" value="PNT63828"/>
    <property type="gene ID" value="BRADI_4g21585v3"/>
</dbReference>
<keyword evidence="1" id="KW-0472">Membrane</keyword>
<evidence type="ECO:0000313" key="2">
    <source>
        <dbReference type="EMBL" id="PNT63828.1"/>
    </source>
</evidence>
<gene>
    <name evidence="2" type="ORF">BRADI_4g21585v3</name>
</gene>
<dbReference type="Proteomes" id="UP000008810">
    <property type="component" value="Chromosome 4"/>
</dbReference>
<keyword evidence="1" id="KW-0812">Transmembrane</keyword>
<proteinExistence type="predicted"/>
<evidence type="ECO:0000313" key="3">
    <source>
        <dbReference type="EnsemblPlants" id="PNT63828"/>
    </source>
</evidence>
<sequence length="91" mass="10684">MYCFRYLNLLSEFASAQVPFFFENQLNRSCFKICENLVAFLFFFFLCRASFLSVISFQRARPTPRPRVLEMRGSSLPPRSSRLLVLSRGRS</sequence>
<reference evidence="2 3" key="1">
    <citation type="journal article" date="2010" name="Nature">
        <title>Genome sequencing and analysis of the model grass Brachypodium distachyon.</title>
        <authorList>
            <consortium name="International Brachypodium Initiative"/>
        </authorList>
    </citation>
    <scope>NUCLEOTIDE SEQUENCE [LARGE SCALE GENOMIC DNA]</scope>
    <source>
        <strain evidence="2 3">Bd21</strain>
    </source>
</reference>
<dbReference type="InParanoid" id="A0A2K2CP64"/>
<keyword evidence="1" id="KW-1133">Transmembrane helix</keyword>
<feature type="transmembrane region" description="Helical" evidence="1">
    <location>
        <begin position="37"/>
        <end position="57"/>
    </location>
</feature>
<reference evidence="2" key="2">
    <citation type="submission" date="2017-06" db="EMBL/GenBank/DDBJ databases">
        <title>WGS assembly of Brachypodium distachyon.</title>
        <authorList>
            <consortium name="The International Brachypodium Initiative"/>
            <person name="Lucas S."/>
            <person name="Harmon-Smith M."/>
            <person name="Lail K."/>
            <person name="Tice H."/>
            <person name="Grimwood J."/>
            <person name="Bruce D."/>
            <person name="Barry K."/>
            <person name="Shu S."/>
            <person name="Lindquist E."/>
            <person name="Wang M."/>
            <person name="Pitluck S."/>
            <person name="Vogel J.P."/>
            <person name="Garvin D.F."/>
            <person name="Mockler T.C."/>
            <person name="Schmutz J."/>
            <person name="Rokhsar D."/>
            <person name="Bevan M.W."/>
        </authorList>
    </citation>
    <scope>NUCLEOTIDE SEQUENCE</scope>
    <source>
        <strain evidence="2">Bd21</strain>
    </source>
</reference>
<dbReference type="Gramene" id="PNT63828">
    <property type="protein sequence ID" value="PNT63828"/>
    <property type="gene ID" value="BRADI_4g21585v3"/>
</dbReference>
<protein>
    <submittedName>
        <fullName evidence="2 3">Uncharacterized protein</fullName>
    </submittedName>
</protein>
<organism evidence="2">
    <name type="scientific">Brachypodium distachyon</name>
    <name type="common">Purple false brome</name>
    <name type="synonym">Trachynia distachya</name>
    <dbReference type="NCBI Taxonomy" id="15368"/>
    <lineage>
        <taxon>Eukaryota</taxon>
        <taxon>Viridiplantae</taxon>
        <taxon>Streptophyta</taxon>
        <taxon>Embryophyta</taxon>
        <taxon>Tracheophyta</taxon>
        <taxon>Spermatophyta</taxon>
        <taxon>Magnoliopsida</taxon>
        <taxon>Liliopsida</taxon>
        <taxon>Poales</taxon>
        <taxon>Poaceae</taxon>
        <taxon>BOP clade</taxon>
        <taxon>Pooideae</taxon>
        <taxon>Stipodae</taxon>
        <taxon>Brachypodieae</taxon>
        <taxon>Brachypodium</taxon>
    </lineage>
</organism>
<reference evidence="3" key="3">
    <citation type="submission" date="2018-08" db="UniProtKB">
        <authorList>
            <consortium name="EnsemblPlants"/>
        </authorList>
    </citation>
    <scope>IDENTIFICATION</scope>
    <source>
        <strain evidence="3">cv. Bd21</strain>
    </source>
</reference>
<dbReference type="AlphaFoldDB" id="A0A2K2CP64"/>